<protein>
    <recommendedName>
        <fullName evidence="4">Capsule biosynthesis protein</fullName>
    </recommendedName>
</protein>
<feature type="transmembrane region" description="Helical" evidence="1">
    <location>
        <begin position="477"/>
        <end position="501"/>
    </location>
</feature>
<organism evidence="2 3">
    <name type="scientific">Arcticibacter tournemirensis</name>
    <dbReference type="NCBI Taxonomy" id="699437"/>
    <lineage>
        <taxon>Bacteria</taxon>
        <taxon>Pseudomonadati</taxon>
        <taxon>Bacteroidota</taxon>
        <taxon>Sphingobacteriia</taxon>
        <taxon>Sphingobacteriales</taxon>
        <taxon>Sphingobacteriaceae</taxon>
        <taxon>Arcticibacter</taxon>
    </lineage>
</organism>
<keyword evidence="1" id="KW-1133">Transmembrane helix</keyword>
<proteinExistence type="predicted"/>
<comment type="caution">
    <text evidence="2">The sequence shown here is derived from an EMBL/GenBank/DDBJ whole genome shotgun (WGS) entry which is preliminary data.</text>
</comment>
<dbReference type="AlphaFoldDB" id="A0A4Q0M7N4"/>
<dbReference type="GO" id="GO:0015774">
    <property type="term" value="P:polysaccharide transport"/>
    <property type="evidence" value="ECO:0007669"/>
    <property type="project" value="InterPro"/>
</dbReference>
<gene>
    <name evidence="2" type="ORF">EKH83_13275</name>
</gene>
<dbReference type="EMBL" id="RXOC01000008">
    <property type="protein sequence ID" value="RXF69120.1"/>
    <property type="molecule type" value="Genomic_DNA"/>
</dbReference>
<evidence type="ECO:0000313" key="3">
    <source>
        <dbReference type="Proteomes" id="UP000290848"/>
    </source>
</evidence>
<dbReference type="Proteomes" id="UP000290848">
    <property type="component" value="Unassembled WGS sequence"/>
</dbReference>
<accession>A0A4Q0M7N4</accession>
<keyword evidence="1" id="KW-0812">Transmembrane</keyword>
<evidence type="ECO:0008006" key="4">
    <source>
        <dbReference type="Google" id="ProtNLM"/>
    </source>
</evidence>
<name>A0A4Q0M7N4_9SPHI</name>
<dbReference type="GO" id="GO:0000271">
    <property type="term" value="P:polysaccharide biosynthetic process"/>
    <property type="evidence" value="ECO:0007669"/>
    <property type="project" value="InterPro"/>
</dbReference>
<sequence>MKILFYSSHALEANSLAVLLDEAIECLQDANNEVLFVTCSGEARPCDSNPEQSVIRCWECRLSSWLLLSQIEHPNFKHRELSSFNIKGARKNHLSEFDFTSITDLKSITYNNINIGLGVVSSYVSMTRNLEPLMEKANREYFNAALKASAILVELSSNIVELYNPDLVYLFNGRYSSMRPVLEVASNRDLKTCVLECTFSSTREIQRKVKFFNALPHDIDNNSKIIEENWNSWSLASNKEAIAAEFYERRKRGEMASDSVYIGHQDRSALPPNWDNSKRNFVIFNSSEDEFFCVGESFDKYKLFDSQIEGIVYLLKKARNKPDIHYYLRIHPNLKYIKFKYHTALASLLEGYDNITVLPADSAISTYKLLENCEKVFVFGSTVGVEATYWGKPVILLGGAFYLHLNVAYYPKDLSELDELIVEVIECKPRLGALKYALFIFGERGEPFKFINYNYYIKRICGKSLTLPRCYMVLNSMIPYIVLAGVFRMLNCISHLVFKLVKLKRLLVER</sequence>
<reference evidence="2 3" key="1">
    <citation type="submission" date="2018-12" db="EMBL/GenBank/DDBJ databases">
        <title>The Draft Genome Sequence of the Soil Bacterium Pedobacter tournemirensis R1.</title>
        <authorList>
            <person name="He J."/>
        </authorList>
    </citation>
    <scope>NUCLEOTIDE SEQUENCE [LARGE SCALE GENOMIC DNA]</scope>
    <source>
        <strain evidence="2 3">R1</strain>
    </source>
</reference>
<keyword evidence="1" id="KW-0472">Membrane</keyword>
<evidence type="ECO:0000313" key="2">
    <source>
        <dbReference type="EMBL" id="RXF69120.1"/>
    </source>
</evidence>
<dbReference type="InterPro" id="IPR007833">
    <property type="entry name" value="Capsule_polysaccharide_synth"/>
</dbReference>
<evidence type="ECO:0000256" key="1">
    <source>
        <dbReference type="SAM" id="Phobius"/>
    </source>
</evidence>
<dbReference type="RefSeq" id="WP_128769928.1">
    <property type="nucleotide sequence ID" value="NZ_RXOC01000008.1"/>
</dbReference>
<dbReference type="SUPFAM" id="SSF53756">
    <property type="entry name" value="UDP-Glycosyltransferase/glycogen phosphorylase"/>
    <property type="match status" value="1"/>
</dbReference>
<dbReference type="Pfam" id="PF05159">
    <property type="entry name" value="Capsule_synth"/>
    <property type="match status" value="1"/>
</dbReference>